<dbReference type="InterPro" id="IPR032466">
    <property type="entry name" value="Metal_Hydrolase"/>
</dbReference>
<dbReference type="PANTHER" id="PTHR21240">
    <property type="entry name" value="2-AMINO-3-CARBOXYLMUCONATE-6-SEMIALDEHYDE DECARBOXYLASE"/>
    <property type="match status" value="1"/>
</dbReference>
<keyword evidence="4" id="KW-0378">Hydrolase</keyword>
<keyword evidence="5" id="KW-1185">Reference proteome</keyword>
<evidence type="ECO:0000256" key="1">
    <source>
        <dbReference type="ARBA" id="ARBA00023239"/>
    </source>
</evidence>
<dbReference type="AlphaFoldDB" id="A0A7W9C5G2"/>
<name>A0A7W9C5G2_9CAUL</name>
<organism evidence="4 5">
    <name type="scientific">Brevundimonas aurantiaca</name>
    <dbReference type="NCBI Taxonomy" id="74316"/>
    <lineage>
        <taxon>Bacteria</taxon>
        <taxon>Pseudomonadati</taxon>
        <taxon>Pseudomonadota</taxon>
        <taxon>Alphaproteobacteria</taxon>
        <taxon>Caulobacterales</taxon>
        <taxon>Caulobacteraceae</taxon>
        <taxon>Brevundimonas</taxon>
    </lineage>
</organism>
<dbReference type="EMBL" id="JACHOQ010000002">
    <property type="protein sequence ID" value="MBB5739128.1"/>
    <property type="molecule type" value="Genomic_DNA"/>
</dbReference>
<dbReference type="GO" id="GO:0016787">
    <property type="term" value="F:hydrolase activity"/>
    <property type="evidence" value="ECO:0007669"/>
    <property type="project" value="UniProtKB-KW"/>
</dbReference>
<evidence type="ECO:0000256" key="2">
    <source>
        <dbReference type="SAM" id="SignalP"/>
    </source>
</evidence>
<gene>
    <name evidence="4" type="ORF">GGQ93_000830</name>
</gene>
<feature type="chain" id="PRO_5030903534" evidence="2">
    <location>
        <begin position="24"/>
        <end position="334"/>
    </location>
</feature>
<dbReference type="Gene3D" id="3.20.20.140">
    <property type="entry name" value="Metal-dependent hydrolases"/>
    <property type="match status" value="1"/>
</dbReference>
<feature type="domain" description="Amidohydrolase-related" evidence="3">
    <location>
        <begin position="68"/>
        <end position="318"/>
    </location>
</feature>
<dbReference type="Pfam" id="PF04909">
    <property type="entry name" value="Amidohydro_2"/>
    <property type="match status" value="1"/>
</dbReference>
<dbReference type="RefSeq" id="WP_183215295.1">
    <property type="nucleotide sequence ID" value="NZ_CAJFZW010000044.1"/>
</dbReference>
<reference evidence="4 5" key="1">
    <citation type="submission" date="2020-08" db="EMBL/GenBank/DDBJ databases">
        <title>Genomic Encyclopedia of Type Strains, Phase IV (KMG-IV): sequencing the most valuable type-strain genomes for metagenomic binning, comparative biology and taxonomic classification.</title>
        <authorList>
            <person name="Goeker M."/>
        </authorList>
    </citation>
    <scope>NUCLEOTIDE SEQUENCE [LARGE SCALE GENOMIC DNA]</scope>
    <source>
        <strain evidence="4 5">DSM 4731</strain>
    </source>
</reference>
<protein>
    <submittedName>
        <fullName evidence="4">Putative TIM-barrel fold metal-dependent hydrolase</fullName>
    </submittedName>
</protein>
<dbReference type="SUPFAM" id="SSF51556">
    <property type="entry name" value="Metallo-dependent hydrolases"/>
    <property type="match status" value="1"/>
</dbReference>
<dbReference type="InterPro" id="IPR032465">
    <property type="entry name" value="ACMSD"/>
</dbReference>
<dbReference type="Proteomes" id="UP000527324">
    <property type="component" value="Unassembled WGS sequence"/>
</dbReference>
<dbReference type="InterPro" id="IPR006680">
    <property type="entry name" value="Amidohydro-rel"/>
</dbReference>
<dbReference type="GO" id="GO:0016831">
    <property type="term" value="F:carboxy-lyase activity"/>
    <property type="evidence" value="ECO:0007669"/>
    <property type="project" value="InterPro"/>
</dbReference>
<evidence type="ECO:0000259" key="3">
    <source>
        <dbReference type="Pfam" id="PF04909"/>
    </source>
</evidence>
<evidence type="ECO:0000313" key="5">
    <source>
        <dbReference type="Proteomes" id="UP000527324"/>
    </source>
</evidence>
<accession>A0A7W9C5G2</accession>
<keyword evidence="1" id="KW-0456">Lyase</keyword>
<comment type="caution">
    <text evidence="4">The sequence shown here is derived from an EMBL/GenBank/DDBJ whole genome shotgun (WGS) entry which is preliminary data.</text>
</comment>
<sequence length="334" mass="36082">MFFKRLVAAGAALVVLAAAPATSRTRPLVRTDHHVHVHAPTIREILTAYCDSPGRISACDPAFVKPLTAKDLLADMDQTGVQTAWIMSTAYLAESPMMVPPLADAADRVHAANAFTVAIAAAHPERLVAFISVNPLAPEALAEIEAWKGEPFAKGLKLHLTNSGVDLRDPGQVRRLAAVFDAASGAGLTIMIHMRTRASDYGAQDVRIFVEQVLPHARGVPVVIAHSGGWGGLDANTWDALEAFRQSLATDPKRFPDLYFDLAQVFNADTPPGDRERLVDLMRRIGVDRFVPGSDWPFSGPLDAYLNDAMALLPLTSDEAEALRLRQVELKTGA</sequence>
<proteinExistence type="predicted"/>
<keyword evidence="2" id="KW-0732">Signal</keyword>
<feature type="signal peptide" evidence="2">
    <location>
        <begin position="1"/>
        <end position="23"/>
    </location>
</feature>
<evidence type="ECO:0000313" key="4">
    <source>
        <dbReference type="EMBL" id="MBB5739128.1"/>
    </source>
</evidence>